<dbReference type="PANTHER" id="PTHR42812">
    <property type="entry name" value="BETA-XYLOSIDASE"/>
    <property type="match status" value="1"/>
</dbReference>
<evidence type="ECO:0000256" key="6">
    <source>
        <dbReference type="RuleBase" id="RU361187"/>
    </source>
</evidence>
<dbReference type="Gene3D" id="2.115.10.20">
    <property type="entry name" value="Glycosyl hydrolase domain, family 43"/>
    <property type="match status" value="1"/>
</dbReference>
<dbReference type="GO" id="GO:0005975">
    <property type="term" value="P:carbohydrate metabolic process"/>
    <property type="evidence" value="ECO:0007669"/>
    <property type="project" value="InterPro"/>
</dbReference>
<feature type="domain" description="Beta-xylosidase C-terminal Concanavalin A-like" evidence="8">
    <location>
        <begin position="343"/>
        <end position="568"/>
    </location>
</feature>
<evidence type="ECO:0000256" key="4">
    <source>
        <dbReference type="PIRSR" id="PIRSR606710-1"/>
    </source>
</evidence>
<dbReference type="PANTHER" id="PTHR42812:SF17">
    <property type="entry name" value="BETA-XYLOSIDASE C-TERMINAL CONCANAVALIN A-LIKE DOMAIN-CONTAINING PROTEIN-RELATED"/>
    <property type="match status" value="1"/>
</dbReference>
<dbReference type="SUPFAM" id="SSF49899">
    <property type="entry name" value="Concanavalin A-like lectins/glucanases"/>
    <property type="match status" value="1"/>
</dbReference>
<organism evidence="9 10">
    <name type="scientific">Colletotrichum karsti</name>
    <dbReference type="NCBI Taxonomy" id="1095194"/>
    <lineage>
        <taxon>Eukaryota</taxon>
        <taxon>Fungi</taxon>
        <taxon>Dikarya</taxon>
        <taxon>Ascomycota</taxon>
        <taxon>Pezizomycotina</taxon>
        <taxon>Sordariomycetes</taxon>
        <taxon>Hypocreomycetidae</taxon>
        <taxon>Glomerellales</taxon>
        <taxon>Glomerellaceae</taxon>
        <taxon>Colletotrichum</taxon>
        <taxon>Colletotrichum boninense species complex</taxon>
    </lineage>
</organism>
<dbReference type="InterPro" id="IPR041542">
    <property type="entry name" value="GH43_C2"/>
</dbReference>
<evidence type="ECO:0000256" key="5">
    <source>
        <dbReference type="PIRSR" id="PIRSR606710-2"/>
    </source>
</evidence>
<dbReference type="InterPro" id="IPR006710">
    <property type="entry name" value="Glyco_hydro_43"/>
</dbReference>
<dbReference type="SUPFAM" id="SSF75005">
    <property type="entry name" value="Arabinanase/levansucrase/invertase"/>
    <property type="match status" value="1"/>
</dbReference>
<dbReference type="AlphaFoldDB" id="A0A9P6LKJ6"/>
<dbReference type="CDD" id="cd18833">
    <property type="entry name" value="GH43_PcXyl-like"/>
    <property type="match status" value="1"/>
</dbReference>
<evidence type="ECO:0000256" key="2">
    <source>
        <dbReference type="ARBA" id="ARBA00022801"/>
    </source>
</evidence>
<gene>
    <name evidence="9" type="ORF">CkaCkLH20_05669</name>
</gene>
<evidence type="ECO:0000256" key="3">
    <source>
        <dbReference type="ARBA" id="ARBA00023295"/>
    </source>
</evidence>
<evidence type="ECO:0000313" key="9">
    <source>
        <dbReference type="EMBL" id="KAF9876823.1"/>
    </source>
</evidence>
<dbReference type="GeneID" id="62161461"/>
<proteinExistence type="inferred from homology"/>
<sequence length="576" mass="62950">MLSFLSCLVFALWTGNSASQSLTSYVNPILPGWHSDPSCIYVEEWNQTYFCTTSSFLAFPGAPLYASKDLINWQLASNAYHREDQVPGMLESAAWEQEGLFANTLRVRDGVMHLITAYVRLSAPEPEFLLFSTTDPFDTASWTGPVRIQNPAKTIDPDLFWDEDGTLYISSSGIYIQSVNLTTGEVSQPVNVWNGTGGSSPEGPHIYKKDNWYYLLIAEGGTELNHAVTIARSKDIYGPYESNPNNPILTNRNTTEYFQTVGHADLFQDAEGNWWATALSTRSGPKWKSYPMGRETVLAPAVWEEGEWPVISPIRGNMSGPLPPTNRDVPGSGAWVDQGDVVDFAPGSAIPSHFVHWRPPRSSDYEISSQDGNPSLALTASKTSLSISKYPNYVPTDGQTFIGRLQSHTTFNFSIDVTASLTSLDQETGLTVFLTGNQHIDLGIVMLSQTNSSSTATPHVRLQTDNAGPPNVTVPAPNVIPVPESWKNGTIRLRVECPQGDTYLFSAIGDLGHGDKQNDQEHSLELGEVSAEVVSGGSGPFTGVLLGAYATTNGGNATFKSYISRWRYDPAGQKIE</sequence>
<dbReference type="RefSeq" id="XP_038746284.1">
    <property type="nucleotide sequence ID" value="XM_038888387.1"/>
</dbReference>
<dbReference type="InterPro" id="IPR051795">
    <property type="entry name" value="Glycosyl_Hydrlase_43"/>
</dbReference>
<dbReference type="Pfam" id="PF17851">
    <property type="entry name" value="GH43_C2"/>
    <property type="match status" value="1"/>
</dbReference>
<feature type="site" description="Important for catalytic activity, responsible for pKa modulation of the active site Glu and correct orientation of both the proton donor and substrate" evidence="5">
    <location>
        <position position="156"/>
    </location>
</feature>
<protein>
    <submittedName>
        <fullName evidence="9">Xylosidase: arabinofuranosidase</fullName>
    </submittedName>
</protein>
<dbReference type="EMBL" id="JAATWM020000016">
    <property type="protein sequence ID" value="KAF9876823.1"/>
    <property type="molecule type" value="Genomic_DNA"/>
</dbReference>
<dbReference type="InterPro" id="IPR013320">
    <property type="entry name" value="ConA-like_dom_sf"/>
</dbReference>
<feature type="chain" id="PRO_5040392529" evidence="7">
    <location>
        <begin position="20"/>
        <end position="576"/>
    </location>
</feature>
<keyword evidence="2 6" id="KW-0378">Hydrolase</keyword>
<evidence type="ECO:0000256" key="7">
    <source>
        <dbReference type="SAM" id="SignalP"/>
    </source>
</evidence>
<evidence type="ECO:0000256" key="1">
    <source>
        <dbReference type="ARBA" id="ARBA00009865"/>
    </source>
</evidence>
<dbReference type="GO" id="GO:0004553">
    <property type="term" value="F:hydrolase activity, hydrolyzing O-glycosyl compounds"/>
    <property type="evidence" value="ECO:0007669"/>
    <property type="project" value="InterPro"/>
</dbReference>
<dbReference type="Gene3D" id="2.60.120.200">
    <property type="match status" value="1"/>
</dbReference>
<dbReference type="OrthoDB" id="2139957at2759"/>
<evidence type="ECO:0000313" key="10">
    <source>
        <dbReference type="Proteomes" id="UP000781932"/>
    </source>
</evidence>
<dbReference type="Proteomes" id="UP000781932">
    <property type="component" value="Unassembled WGS sequence"/>
</dbReference>
<keyword evidence="3 6" id="KW-0326">Glycosidase</keyword>
<evidence type="ECO:0000259" key="8">
    <source>
        <dbReference type="Pfam" id="PF17851"/>
    </source>
</evidence>
<feature type="active site" description="Proton donor" evidence="4">
    <location>
        <position position="202"/>
    </location>
</feature>
<accession>A0A9P6LKJ6</accession>
<comment type="caution">
    <text evidence="9">The sequence shown here is derived from an EMBL/GenBank/DDBJ whole genome shotgun (WGS) entry which is preliminary data.</text>
</comment>
<reference evidence="9" key="1">
    <citation type="submission" date="2020-03" db="EMBL/GenBank/DDBJ databases">
        <authorList>
            <person name="He L."/>
        </authorList>
    </citation>
    <scope>NUCLEOTIDE SEQUENCE</scope>
    <source>
        <strain evidence="9">CkLH20</strain>
    </source>
</reference>
<keyword evidence="7" id="KW-0732">Signal</keyword>
<dbReference type="Pfam" id="PF04616">
    <property type="entry name" value="Glyco_hydro_43"/>
    <property type="match status" value="1"/>
</dbReference>
<name>A0A9P6LKJ6_9PEZI</name>
<dbReference type="InterPro" id="IPR023296">
    <property type="entry name" value="Glyco_hydro_beta-prop_sf"/>
</dbReference>
<feature type="signal peptide" evidence="7">
    <location>
        <begin position="1"/>
        <end position="19"/>
    </location>
</feature>
<comment type="similarity">
    <text evidence="1 6">Belongs to the glycosyl hydrolase 43 family.</text>
</comment>
<feature type="active site" description="Proton acceptor" evidence="4">
    <location>
        <position position="36"/>
    </location>
</feature>
<keyword evidence="10" id="KW-1185">Reference proteome</keyword>
<reference evidence="9" key="2">
    <citation type="submission" date="2020-11" db="EMBL/GenBank/DDBJ databases">
        <title>Whole genome sequencing of Colletotrichum sp.</title>
        <authorList>
            <person name="Li H."/>
        </authorList>
    </citation>
    <scope>NUCLEOTIDE SEQUENCE</scope>
    <source>
        <strain evidence="9">CkLH20</strain>
    </source>
</reference>